<dbReference type="EMBL" id="KZ303846">
    <property type="protein sequence ID" value="PHZ13898.1"/>
    <property type="molecule type" value="Genomic_DNA"/>
</dbReference>
<evidence type="ECO:0000313" key="2">
    <source>
        <dbReference type="EMBL" id="PHZ13898.1"/>
    </source>
</evidence>
<dbReference type="Gene3D" id="3.80.10.10">
    <property type="entry name" value="Ribonuclease Inhibitor"/>
    <property type="match status" value="1"/>
</dbReference>
<name>A0A2G4SYN7_RHIZD</name>
<dbReference type="Gene3D" id="1.20.1280.50">
    <property type="match status" value="1"/>
</dbReference>
<dbReference type="PANTHER" id="PTHR38926:SF5">
    <property type="entry name" value="F-BOX AND LEUCINE-RICH REPEAT PROTEIN 6"/>
    <property type="match status" value="1"/>
</dbReference>
<reference evidence="2 3" key="1">
    <citation type="journal article" date="2016" name="Proc. Natl. Acad. Sci. U.S.A.">
        <title>Lipid metabolic changes in an early divergent fungus govern the establishment of a mutualistic symbiosis with endobacteria.</title>
        <authorList>
            <person name="Lastovetsky O.A."/>
            <person name="Gaspar M.L."/>
            <person name="Mondo S.J."/>
            <person name="LaButti K.M."/>
            <person name="Sandor L."/>
            <person name="Grigoriev I.V."/>
            <person name="Henry S.A."/>
            <person name="Pawlowska T.E."/>
        </authorList>
    </citation>
    <scope>NUCLEOTIDE SEQUENCE [LARGE SCALE GENOMIC DNA]</scope>
    <source>
        <strain evidence="2 3">ATCC 52813</strain>
    </source>
</reference>
<evidence type="ECO:0000313" key="3">
    <source>
        <dbReference type="Proteomes" id="UP000242254"/>
    </source>
</evidence>
<keyword evidence="3" id="KW-1185">Reference proteome</keyword>
<dbReference type="InterPro" id="IPR032675">
    <property type="entry name" value="LRR_dom_sf"/>
</dbReference>
<sequence length="554" mass="64529">MPGFSEIPSEILQQIFAYVQKSAKYKKSWMVQYQLVCKRWNQVAKTCLYSLVDLCNDETMERFLHCMKNSSAGHLTRTICLSTRYRKYETAELYINELVEACPNVERVKGAIRNYDSWRTITTAASKHWPHIKELTNPFLLTEHHNYFDCYNTLISFFHHSLTHFYLPPEHPSTPIMKELCQRLPEFSNLTHLTIDKMEIFWSLMDYDEIIQLCPNLTHINANSKMPYSDVGSRIPTTLEILSTQPHRNIKSLRVCRVSHLGIVEYIMHKFPNLQDLLLASCDYPNFESYFDNIGDRFIEYLNSMQTYIISATGSFSLLEAYVKHTFNAHIHFSSELALFPELYLKQTSIEKTAYTRFENNPENKQKFLQILKRYQHNVTTFTLNLGPDPSDSTAWIEGILTTCTQMKTFHYWTFEPFQPPSQAAIDANMHLNSTLGTLTLRVRAVESGSLAGYLRLLPSVRHVDVTIICSSMDEVESRVDMLFDSFDIVDQSHYSSLIDVFGRKALLVIDDRLSDKTIYLVDIQRKNRTTWERTERVSENPLINVFVEIDPRD</sequence>
<organism evidence="2 3">
    <name type="scientific">Rhizopus microsporus ATCC 52813</name>
    <dbReference type="NCBI Taxonomy" id="1340429"/>
    <lineage>
        <taxon>Eukaryota</taxon>
        <taxon>Fungi</taxon>
        <taxon>Fungi incertae sedis</taxon>
        <taxon>Mucoromycota</taxon>
        <taxon>Mucoromycotina</taxon>
        <taxon>Mucoromycetes</taxon>
        <taxon>Mucorales</taxon>
        <taxon>Mucorineae</taxon>
        <taxon>Rhizopodaceae</taxon>
        <taxon>Rhizopus</taxon>
    </lineage>
</organism>
<dbReference type="RefSeq" id="XP_023467606.1">
    <property type="nucleotide sequence ID" value="XM_023612696.1"/>
</dbReference>
<dbReference type="SUPFAM" id="SSF52047">
    <property type="entry name" value="RNI-like"/>
    <property type="match status" value="1"/>
</dbReference>
<feature type="domain" description="F-box" evidence="1">
    <location>
        <begin position="1"/>
        <end position="63"/>
    </location>
</feature>
<evidence type="ECO:0000259" key="1">
    <source>
        <dbReference type="PROSITE" id="PS50181"/>
    </source>
</evidence>
<gene>
    <name evidence="2" type="ORF">RHIMIDRAFT_277607</name>
</gene>
<protein>
    <recommendedName>
        <fullName evidence="1">F-box domain-containing protein</fullName>
    </recommendedName>
</protein>
<dbReference type="GeneID" id="35443685"/>
<dbReference type="Proteomes" id="UP000242254">
    <property type="component" value="Unassembled WGS sequence"/>
</dbReference>
<proteinExistence type="predicted"/>
<dbReference type="AlphaFoldDB" id="A0A2G4SYN7"/>
<dbReference type="Pfam" id="PF12937">
    <property type="entry name" value="F-box-like"/>
    <property type="match status" value="1"/>
</dbReference>
<accession>A0A2G4SYN7</accession>
<dbReference type="PANTHER" id="PTHR38926">
    <property type="entry name" value="F-BOX DOMAIN CONTAINING PROTEIN, EXPRESSED"/>
    <property type="match status" value="1"/>
</dbReference>
<feature type="non-terminal residue" evidence="2">
    <location>
        <position position="554"/>
    </location>
</feature>
<dbReference type="PROSITE" id="PS50181">
    <property type="entry name" value="FBOX"/>
    <property type="match status" value="1"/>
</dbReference>
<dbReference type="InterPro" id="IPR001810">
    <property type="entry name" value="F-box_dom"/>
</dbReference>